<comment type="caution">
    <text evidence="1">The sequence shown here is derived from an EMBL/GenBank/DDBJ whole genome shotgun (WGS) entry which is preliminary data.</text>
</comment>
<reference evidence="1" key="1">
    <citation type="submission" date="2021-06" db="EMBL/GenBank/DDBJ databases">
        <authorList>
            <person name="Kallberg Y."/>
            <person name="Tangrot J."/>
            <person name="Rosling A."/>
        </authorList>
    </citation>
    <scope>NUCLEOTIDE SEQUENCE</scope>
    <source>
        <strain evidence="1">MA453B</strain>
    </source>
</reference>
<gene>
    <name evidence="1" type="ORF">DERYTH_LOCUS3015</name>
</gene>
<accession>A0A9N8ZQD0</accession>
<dbReference type="OrthoDB" id="2448367at2759"/>
<evidence type="ECO:0000313" key="2">
    <source>
        <dbReference type="Proteomes" id="UP000789405"/>
    </source>
</evidence>
<protein>
    <submittedName>
        <fullName evidence="1">26453_t:CDS:1</fullName>
    </submittedName>
</protein>
<organism evidence="1 2">
    <name type="scientific">Dentiscutata erythropus</name>
    <dbReference type="NCBI Taxonomy" id="1348616"/>
    <lineage>
        <taxon>Eukaryota</taxon>
        <taxon>Fungi</taxon>
        <taxon>Fungi incertae sedis</taxon>
        <taxon>Mucoromycota</taxon>
        <taxon>Glomeromycotina</taxon>
        <taxon>Glomeromycetes</taxon>
        <taxon>Diversisporales</taxon>
        <taxon>Gigasporaceae</taxon>
        <taxon>Dentiscutata</taxon>
    </lineage>
</organism>
<evidence type="ECO:0000313" key="1">
    <source>
        <dbReference type="EMBL" id="CAG8503318.1"/>
    </source>
</evidence>
<proteinExistence type="predicted"/>
<dbReference type="EMBL" id="CAJVPY010001012">
    <property type="protein sequence ID" value="CAG8503318.1"/>
    <property type="molecule type" value="Genomic_DNA"/>
</dbReference>
<dbReference type="Proteomes" id="UP000789405">
    <property type="component" value="Unassembled WGS sequence"/>
</dbReference>
<name>A0A9N8ZQD0_9GLOM</name>
<sequence length="461" mass="54001">MEVEENQSNLYIYNHQIYLENQGKFTQKLTDYKNKFKKYRQYCHNELFLQFLDELQQFLLEQQNLLQEQPPLLQQEQQPLQQEQQNLLQEQQPLQRQEQLLPQELLSTFDKILSDKQQFISEQQQFIRVKQNSVNKQINPTYPTCDYLKAILAPNNANNIIESGNNGFGCDRNALLRNLKLKDDYINDLKKANDDLRNKAIKYQLALGHATGSHLENQDSDSADQLSKDIHTLHNRLDKFCGLKRGVEIKESEVKELLERYDCQLIGEIRNNKNLISGLLERHVIETIINKSNKYFKENNEDDEQDNDQRLEAKIVNTTKQLLELINVVPENHTGTDEEHQLIVKLQTEIAKLMNHYCTFKDQKKLSENEEMIEEIVRQVVNIFLFRLKVQEPIAYWKFFENKTCINTIMTEASLDSSGLGNVYVGVCLFSIIGSNLCEAKEENKDLKVIFLVQIIPINLY</sequence>
<keyword evidence="2" id="KW-1185">Reference proteome</keyword>
<dbReference type="AlphaFoldDB" id="A0A9N8ZQD0"/>